<gene>
    <name evidence="1" type="ORF">LCGC14_3105610</name>
</gene>
<protein>
    <recommendedName>
        <fullName evidence="2">Cysteine-rich domain-containing protein</fullName>
    </recommendedName>
</protein>
<proteinExistence type="predicted"/>
<feature type="non-terminal residue" evidence="1">
    <location>
        <position position="1"/>
    </location>
</feature>
<dbReference type="AlphaFoldDB" id="A0A0F8W6W6"/>
<name>A0A0F8W6W6_9ZZZZ</name>
<evidence type="ECO:0000313" key="1">
    <source>
        <dbReference type="EMBL" id="KKK52368.1"/>
    </source>
</evidence>
<organism evidence="1">
    <name type="scientific">marine sediment metagenome</name>
    <dbReference type="NCBI Taxonomy" id="412755"/>
    <lineage>
        <taxon>unclassified sequences</taxon>
        <taxon>metagenomes</taxon>
        <taxon>ecological metagenomes</taxon>
    </lineage>
</organism>
<accession>A0A0F8W6W6</accession>
<reference evidence="1" key="1">
    <citation type="journal article" date="2015" name="Nature">
        <title>Complex archaea that bridge the gap between prokaryotes and eukaryotes.</title>
        <authorList>
            <person name="Spang A."/>
            <person name="Saw J.H."/>
            <person name="Jorgensen S.L."/>
            <person name="Zaremba-Niedzwiedzka K."/>
            <person name="Martijn J."/>
            <person name="Lind A.E."/>
            <person name="van Eijk R."/>
            <person name="Schleper C."/>
            <person name="Guy L."/>
            <person name="Ettema T.J."/>
        </authorList>
    </citation>
    <scope>NUCLEOTIDE SEQUENCE</scope>
</reference>
<comment type="caution">
    <text evidence="1">The sequence shown here is derived from an EMBL/GenBank/DDBJ whole genome shotgun (WGS) entry which is preliminary data.</text>
</comment>
<evidence type="ECO:0008006" key="2">
    <source>
        <dbReference type="Google" id="ProtNLM"/>
    </source>
</evidence>
<sequence length="54" mass="6217">GTIMVTSCPKCRIHLQCLQEDYEDFASVQILDFSEFIVNLINLISVNEKLEVKE</sequence>
<dbReference type="EMBL" id="LAZR01067051">
    <property type="protein sequence ID" value="KKK52368.1"/>
    <property type="molecule type" value="Genomic_DNA"/>
</dbReference>